<dbReference type="CDD" id="cd17535">
    <property type="entry name" value="REC_NarL-like"/>
    <property type="match status" value="1"/>
</dbReference>
<keyword evidence="8" id="KW-1185">Reference proteome</keyword>
<dbReference type="EMBL" id="JABWRB020000001">
    <property type="protein sequence ID" value="MBV4496810.1"/>
    <property type="molecule type" value="Genomic_DNA"/>
</dbReference>
<dbReference type="PANTHER" id="PTHR43214:SF17">
    <property type="entry name" value="TRANSCRIPTIONAL REGULATORY PROTEIN RCSB"/>
    <property type="match status" value="1"/>
</dbReference>
<dbReference type="EMBL" id="JABWRB010000046">
    <property type="protein sequence ID" value="MBC3392965.1"/>
    <property type="molecule type" value="Genomic_DNA"/>
</dbReference>
<keyword evidence="2" id="KW-0238">DNA-binding</keyword>
<sequence length="259" mass="28186">MSTTVGMCLDLVEAAMNLNHTPAHCDIIGLSACDDTRVSHRPPLDNPIRIILADDHPVVLTGIEMVLAGAGFSVVAKARNADELLQHLERTPCDLVISDYSMPDGQFPDGLALMGYLKRHYRACPLIVITMLRNPSVLQALLNAGVNGLFDKRSPLTELKQAILGVTQGRRYTCPAFLDLLQGQSLTATGSDVSRVSLSERELEVVRLFVRGMSGRQIAAQLNRSEKTISRQKRTAMDKLGLGHDGGLVEFARVSGLSR</sequence>
<dbReference type="PROSITE" id="PS50043">
    <property type="entry name" value="HTH_LUXR_2"/>
    <property type="match status" value="1"/>
</dbReference>
<dbReference type="PRINTS" id="PR00038">
    <property type="entry name" value="HTHLUXR"/>
</dbReference>
<dbReference type="SMART" id="SM00448">
    <property type="entry name" value="REC"/>
    <property type="match status" value="1"/>
</dbReference>
<proteinExistence type="predicted"/>
<dbReference type="Pfam" id="PF00196">
    <property type="entry name" value="GerE"/>
    <property type="match status" value="1"/>
</dbReference>
<evidence type="ECO:0000256" key="1">
    <source>
        <dbReference type="ARBA" id="ARBA00022553"/>
    </source>
</evidence>
<dbReference type="InterPro" id="IPR036388">
    <property type="entry name" value="WH-like_DNA-bd_sf"/>
</dbReference>
<evidence type="ECO:0000259" key="5">
    <source>
        <dbReference type="PROSITE" id="PS50110"/>
    </source>
</evidence>
<evidence type="ECO:0000259" key="4">
    <source>
        <dbReference type="PROSITE" id="PS50043"/>
    </source>
</evidence>
<dbReference type="PROSITE" id="PS50110">
    <property type="entry name" value="RESPONSE_REGULATORY"/>
    <property type="match status" value="1"/>
</dbReference>
<feature type="domain" description="Response regulatory" evidence="5">
    <location>
        <begin position="49"/>
        <end position="167"/>
    </location>
</feature>
<dbReference type="InterPro" id="IPR011006">
    <property type="entry name" value="CheY-like_superfamily"/>
</dbReference>
<dbReference type="GO" id="GO:0006355">
    <property type="term" value="P:regulation of DNA-templated transcription"/>
    <property type="evidence" value="ECO:0007669"/>
    <property type="project" value="InterPro"/>
</dbReference>
<comment type="caution">
    <text evidence="6">The sequence shown here is derived from an EMBL/GenBank/DDBJ whole genome shotgun (WGS) entry which is preliminary data.</text>
</comment>
<dbReference type="Gene3D" id="3.40.50.2300">
    <property type="match status" value="1"/>
</dbReference>
<dbReference type="InterPro" id="IPR001789">
    <property type="entry name" value="Sig_transdc_resp-reg_receiver"/>
</dbReference>
<reference evidence="7" key="3">
    <citation type="submission" date="2021-06" db="EMBL/GenBank/DDBJ databases">
        <title>Updating the genus Pseudomonas: Description of 43 new species and partition of the Pseudomonas putida group.</title>
        <authorList>
            <person name="Girard L."/>
            <person name="Lood C."/>
            <person name="Vandamme P."/>
            <person name="Rokni-Zadeh H."/>
            <person name="Van Noort V."/>
            <person name="Hofte M."/>
            <person name="Lavigne R."/>
            <person name="De Mot R."/>
        </authorList>
    </citation>
    <scope>NUCLEOTIDE SEQUENCE</scope>
    <source>
        <strain evidence="7">SWRI12</strain>
    </source>
</reference>
<gene>
    <name evidence="7" type="ORF">HU715_015765</name>
    <name evidence="6" type="ORF">HU715_25255</name>
</gene>
<evidence type="ECO:0000313" key="6">
    <source>
        <dbReference type="EMBL" id="MBC3392965.1"/>
    </source>
</evidence>
<dbReference type="SUPFAM" id="SSF52172">
    <property type="entry name" value="CheY-like"/>
    <property type="match status" value="1"/>
</dbReference>
<dbReference type="Pfam" id="PF00072">
    <property type="entry name" value="Response_reg"/>
    <property type="match status" value="1"/>
</dbReference>
<dbReference type="AlphaFoldDB" id="A0A923FHS5"/>
<evidence type="ECO:0000313" key="7">
    <source>
        <dbReference type="EMBL" id="MBV4496810.1"/>
    </source>
</evidence>
<protein>
    <submittedName>
        <fullName evidence="6">Response regulator transcription factor</fullName>
    </submittedName>
</protein>
<dbReference type="Proteomes" id="UP000636518">
    <property type="component" value="Unassembled WGS sequence"/>
</dbReference>
<feature type="domain" description="HTH luxR-type" evidence="4">
    <location>
        <begin position="191"/>
        <end position="256"/>
    </location>
</feature>
<evidence type="ECO:0000313" key="8">
    <source>
        <dbReference type="Proteomes" id="UP000636518"/>
    </source>
</evidence>
<keyword evidence="1 3" id="KW-0597">Phosphoprotein</keyword>
<dbReference type="InterPro" id="IPR039420">
    <property type="entry name" value="WalR-like"/>
</dbReference>
<dbReference type="Gene3D" id="1.10.10.10">
    <property type="entry name" value="Winged helix-like DNA-binding domain superfamily/Winged helix DNA-binding domain"/>
    <property type="match status" value="1"/>
</dbReference>
<dbReference type="InterPro" id="IPR058245">
    <property type="entry name" value="NreC/VraR/RcsB-like_REC"/>
</dbReference>
<reference evidence="6" key="2">
    <citation type="submission" date="2020-07" db="EMBL/GenBank/DDBJ databases">
        <authorList>
            <person name="Lood C."/>
            <person name="Girard L."/>
        </authorList>
    </citation>
    <scope>NUCLEOTIDE SEQUENCE</scope>
    <source>
        <strain evidence="6">SWRI12</strain>
    </source>
</reference>
<dbReference type="SMART" id="SM00421">
    <property type="entry name" value="HTH_LUXR"/>
    <property type="match status" value="1"/>
</dbReference>
<dbReference type="GO" id="GO:0000160">
    <property type="term" value="P:phosphorelay signal transduction system"/>
    <property type="evidence" value="ECO:0007669"/>
    <property type="project" value="InterPro"/>
</dbReference>
<feature type="modified residue" description="4-aspartylphosphate" evidence="3">
    <location>
        <position position="99"/>
    </location>
</feature>
<dbReference type="GO" id="GO:0003677">
    <property type="term" value="F:DNA binding"/>
    <property type="evidence" value="ECO:0007669"/>
    <property type="project" value="UniProtKB-KW"/>
</dbReference>
<organism evidence="6">
    <name type="scientific">Pseudomonas zanjanensis</name>
    <dbReference type="NCBI Taxonomy" id="2745496"/>
    <lineage>
        <taxon>Bacteria</taxon>
        <taxon>Pseudomonadati</taxon>
        <taxon>Pseudomonadota</taxon>
        <taxon>Gammaproteobacteria</taxon>
        <taxon>Pseudomonadales</taxon>
        <taxon>Pseudomonadaceae</taxon>
        <taxon>Pseudomonas</taxon>
    </lineage>
</organism>
<evidence type="ECO:0000256" key="2">
    <source>
        <dbReference type="ARBA" id="ARBA00023125"/>
    </source>
</evidence>
<dbReference type="CDD" id="cd06170">
    <property type="entry name" value="LuxR_C_like"/>
    <property type="match status" value="1"/>
</dbReference>
<accession>A0A923FHS5</accession>
<dbReference type="InterPro" id="IPR000792">
    <property type="entry name" value="Tscrpt_reg_LuxR_C"/>
</dbReference>
<evidence type="ECO:0000256" key="3">
    <source>
        <dbReference type="PROSITE-ProRule" id="PRU00169"/>
    </source>
</evidence>
<dbReference type="PANTHER" id="PTHR43214">
    <property type="entry name" value="TWO-COMPONENT RESPONSE REGULATOR"/>
    <property type="match status" value="1"/>
</dbReference>
<name>A0A923FHS5_9PSED</name>
<reference evidence="6 8" key="1">
    <citation type="journal article" date="2020" name="Microorganisms">
        <title>Reliable Identification of Environmental Pseudomonas Isolates Using the rpoD Gene.</title>
        <authorList>
            <consortium name="The Broad Institute Genome Sequencing Platform"/>
            <person name="Girard L."/>
            <person name="Lood C."/>
            <person name="Rokni-Zadeh H."/>
            <person name="van Noort V."/>
            <person name="Lavigne R."/>
            <person name="De Mot R."/>
        </authorList>
    </citation>
    <scope>NUCLEOTIDE SEQUENCE</scope>
    <source>
        <strain evidence="6 8">SWRI12</strain>
    </source>
</reference>